<proteinExistence type="predicted"/>
<keyword evidence="3" id="KW-1185">Reference proteome</keyword>
<feature type="region of interest" description="Disordered" evidence="1">
    <location>
        <begin position="1"/>
        <end position="33"/>
    </location>
</feature>
<evidence type="ECO:0000313" key="2">
    <source>
        <dbReference type="EMBL" id="UNZ02104.1"/>
    </source>
</evidence>
<dbReference type="EMBL" id="CP094298">
    <property type="protein sequence ID" value="UNZ02104.1"/>
    <property type="molecule type" value="Genomic_DNA"/>
</dbReference>
<feature type="compositionally biased region" description="Low complexity" evidence="1">
    <location>
        <begin position="16"/>
        <end position="32"/>
    </location>
</feature>
<reference evidence="2 3" key="1">
    <citation type="submission" date="2022-03" db="EMBL/GenBank/DDBJ databases">
        <title>Complete genome of Streptomyces rimosus ssp. rimosus R7 (=ATCC 10970).</title>
        <authorList>
            <person name="Beganovic S."/>
            <person name="Ruckert C."/>
            <person name="Busche T."/>
            <person name="Kalinowski J."/>
            <person name="Wittmann C."/>
        </authorList>
    </citation>
    <scope>NUCLEOTIDE SEQUENCE [LARGE SCALE GENOMIC DNA]</scope>
    <source>
        <strain evidence="2 3">R7</strain>
    </source>
</reference>
<evidence type="ECO:0000256" key="1">
    <source>
        <dbReference type="SAM" id="MobiDB-lite"/>
    </source>
</evidence>
<organism evidence="2 3">
    <name type="scientific">Streptomyces rimosus subsp. rimosus</name>
    <dbReference type="NCBI Taxonomy" id="132474"/>
    <lineage>
        <taxon>Bacteria</taxon>
        <taxon>Bacillati</taxon>
        <taxon>Actinomycetota</taxon>
        <taxon>Actinomycetes</taxon>
        <taxon>Kitasatosporales</taxon>
        <taxon>Streptomycetaceae</taxon>
        <taxon>Streptomyces</taxon>
    </lineage>
</organism>
<sequence length="335" mass="34958">MPARAATLPRSAPGPGCSANSASRRRCSGGSSVQDTIKAAVTLRSPSSSNSSRQASCDNILSSSATVRIGLLCKRAATIRTANGSRPQCSTTARTVWSAALAARSPPTARNNASASTPPKTSTDRCAASSRALRRLRLVTRILHPGSAESSGVTSAALRTLSRMISRRLPPRRLRQKLDSASCRNGKCSLGTPSSLSNDSRTSRAPPAPSSPKSKKKHPSEKDATAFQAPLSANAVFPDPAIPLSTHTASPVSAVKYSAMRASSPDRPTNREGEAGSPTKVFISPNPVSHDSSILRRSISSPCAAKASSQDSANSRVGFASPLSTLLRWPLLKPI</sequence>
<evidence type="ECO:0000313" key="3">
    <source>
        <dbReference type="Proteomes" id="UP000829494"/>
    </source>
</evidence>
<feature type="region of interest" description="Disordered" evidence="1">
    <location>
        <begin position="103"/>
        <end position="127"/>
    </location>
</feature>
<feature type="region of interest" description="Disordered" evidence="1">
    <location>
        <begin position="261"/>
        <end position="288"/>
    </location>
</feature>
<protein>
    <submittedName>
        <fullName evidence="2">Uncharacterized protein</fullName>
    </submittedName>
</protein>
<feature type="region of interest" description="Disordered" evidence="1">
    <location>
        <begin position="167"/>
        <end position="224"/>
    </location>
</feature>
<feature type="compositionally biased region" description="Polar residues" evidence="1">
    <location>
        <begin position="108"/>
        <end position="121"/>
    </location>
</feature>
<gene>
    <name evidence="2" type="ORF">SRIMR7_08110</name>
</gene>
<dbReference type="Proteomes" id="UP000829494">
    <property type="component" value="Chromosome"/>
</dbReference>
<accession>A0ABY3YWS6</accession>
<feature type="compositionally biased region" description="Polar residues" evidence="1">
    <location>
        <begin position="191"/>
        <end position="200"/>
    </location>
</feature>
<name>A0ABY3YWS6_STRRM</name>